<protein>
    <submittedName>
        <fullName evidence="1">Uncharacterized protein</fullName>
    </submittedName>
</protein>
<gene>
    <name evidence="1" type="ORF">MANES_16G099550v8</name>
</gene>
<comment type="caution">
    <text evidence="1">The sequence shown here is derived from an EMBL/GenBank/DDBJ whole genome shotgun (WGS) entry which is preliminary data.</text>
</comment>
<organism evidence="1 2">
    <name type="scientific">Manihot esculenta</name>
    <name type="common">Cassava</name>
    <name type="synonym">Jatropha manihot</name>
    <dbReference type="NCBI Taxonomy" id="3983"/>
    <lineage>
        <taxon>Eukaryota</taxon>
        <taxon>Viridiplantae</taxon>
        <taxon>Streptophyta</taxon>
        <taxon>Embryophyta</taxon>
        <taxon>Tracheophyta</taxon>
        <taxon>Spermatophyta</taxon>
        <taxon>Magnoliopsida</taxon>
        <taxon>eudicotyledons</taxon>
        <taxon>Gunneridae</taxon>
        <taxon>Pentapetalae</taxon>
        <taxon>rosids</taxon>
        <taxon>fabids</taxon>
        <taxon>Malpighiales</taxon>
        <taxon>Euphorbiaceae</taxon>
        <taxon>Crotonoideae</taxon>
        <taxon>Manihoteae</taxon>
        <taxon>Manihot</taxon>
    </lineage>
</organism>
<sequence length="67" mass="7382">MMLLVNSSFLLTQAGKRKCIGSLEVSRMRSESDWASFDSWCGMVQELPLCLIMSGALSCSIEILCFG</sequence>
<name>A0ACB7G738_MANES</name>
<reference evidence="2" key="1">
    <citation type="journal article" date="2016" name="Nat. Biotechnol.">
        <title>Sequencing wild and cultivated cassava and related species reveals extensive interspecific hybridization and genetic diversity.</title>
        <authorList>
            <person name="Bredeson J.V."/>
            <person name="Lyons J.B."/>
            <person name="Prochnik S.E."/>
            <person name="Wu G.A."/>
            <person name="Ha C.M."/>
            <person name="Edsinger-Gonzales E."/>
            <person name="Grimwood J."/>
            <person name="Schmutz J."/>
            <person name="Rabbi I.Y."/>
            <person name="Egesi C."/>
            <person name="Nauluvula P."/>
            <person name="Lebot V."/>
            <person name="Ndunguru J."/>
            <person name="Mkamilo G."/>
            <person name="Bart R.S."/>
            <person name="Setter T.L."/>
            <person name="Gleadow R.M."/>
            <person name="Kulakow P."/>
            <person name="Ferguson M.E."/>
            <person name="Rounsley S."/>
            <person name="Rokhsar D.S."/>
        </authorList>
    </citation>
    <scope>NUCLEOTIDE SEQUENCE [LARGE SCALE GENOMIC DNA]</scope>
    <source>
        <strain evidence="2">cv. AM560-2</strain>
    </source>
</reference>
<proteinExistence type="predicted"/>
<evidence type="ECO:0000313" key="1">
    <source>
        <dbReference type="EMBL" id="KAG8636103.1"/>
    </source>
</evidence>
<accession>A0ACB7G738</accession>
<dbReference type="EMBL" id="CM004402">
    <property type="protein sequence ID" value="KAG8636103.1"/>
    <property type="molecule type" value="Genomic_DNA"/>
</dbReference>
<dbReference type="Proteomes" id="UP000091857">
    <property type="component" value="Chromosome 16"/>
</dbReference>
<evidence type="ECO:0000313" key="2">
    <source>
        <dbReference type="Proteomes" id="UP000091857"/>
    </source>
</evidence>
<keyword evidence="2" id="KW-1185">Reference proteome</keyword>